<feature type="signal peptide" evidence="3">
    <location>
        <begin position="1"/>
        <end position="21"/>
    </location>
</feature>
<dbReference type="OrthoDB" id="89349at2759"/>
<protein>
    <submittedName>
        <fullName evidence="4">Glycoside hydrolase family 12 protein</fullName>
    </submittedName>
</protein>
<organism evidence="4 5">
    <name type="scientific">Pholiota conissans</name>
    <dbReference type="NCBI Taxonomy" id="109636"/>
    <lineage>
        <taxon>Eukaryota</taxon>
        <taxon>Fungi</taxon>
        <taxon>Dikarya</taxon>
        <taxon>Basidiomycota</taxon>
        <taxon>Agaricomycotina</taxon>
        <taxon>Agaricomycetes</taxon>
        <taxon>Agaricomycetidae</taxon>
        <taxon>Agaricales</taxon>
        <taxon>Agaricineae</taxon>
        <taxon>Strophariaceae</taxon>
        <taxon>Pholiota</taxon>
    </lineage>
</organism>
<evidence type="ECO:0000256" key="2">
    <source>
        <dbReference type="RuleBase" id="RU361163"/>
    </source>
</evidence>
<keyword evidence="2" id="KW-0624">Polysaccharide degradation</keyword>
<keyword evidence="2 4" id="KW-0378">Hydrolase</keyword>
<dbReference type="InterPro" id="IPR013319">
    <property type="entry name" value="GH11/12"/>
</dbReference>
<keyword evidence="2" id="KW-0119">Carbohydrate metabolism</keyword>
<reference evidence="4" key="1">
    <citation type="submission" date="2020-11" db="EMBL/GenBank/DDBJ databases">
        <authorList>
            <consortium name="DOE Joint Genome Institute"/>
            <person name="Ahrendt S."/>
            <person name="Riley R."/>
            <person name="Andreopoulos W."/>
            <person name="Labutti K."/>
            <person name="Pangilinan J."/>
            <person name="Ruiz-Duenas F.J."/>
            <person name="Barrasa J.M."/>
            <person name="Sanchez-Garcia M."/>
            <person name="Camarero S."/>
            <person name="Miyauchi S."/>
            <person name="Serrano A."/>
            <person name="Linde D."/>
            <person name="Babiker R."/>
            <person name="Drula E."/>
            <person name="Ayuso-Fernandez I."/>
            <person name="Pacheco R."/>
            <person name="Padilla G."/>
            <person name="Ferreira P."/>
            <person name="Barriuso J."/>
            <person name="Kellner H."/>
            <person name="Castanera R."/>
            <person name="Alfaro M."/>
            <person name="Ramirez L."/>
            <person name="Pisabarro A.G."/>
            <person name="Kuo A."/>
            <person name="Tritt A."/>
            <person name="Lipzen A."/>
            <person name="He G."/>
            <person name="Yan M."/>
            <person name="Ng V."/>
            <person name="Cullen D."/>
            <person name="Martin F."/>
            <person name="Rosso M.-N."/>
            <person name="Henrissat B."/>
            <person name="Hibbett D."/>
            <person name="Martinez A.T."/>
            <person name="Grigoriev I.V."/>
        </authorList>
    </citation>
    <scope>NUCLEOTIDE SEQUENCE</scope>
    <source>
        <strain evidence="4">CIRM-BRFM 674</strain>
    </source>
</reference>
<keyword evidence="2" id="KW-0326">Glycosidase</keyword>
<evidence type="ECO:0000256" key="3">
    <source>
        <dbReference type="SAM" id="SignalP"/>
    </source>
</evidence>
<dbReference type="PANTHER" id="PTHR34002:SF9">
    <property type="entry name" value="XYLOGLUCAN-SPECIFIC ENDO-BETA-1,4-GLUCANASE A"/>
    <property type="match status" value="1"/>
</dbReference>
<name>A0A9P6D282_9AGAR</name>
<dbReference type="PANTHER" id="PTHR34002">
    <property type="entry name" value="BLR1656 PROTEIN"/>
    <property type="match status" value="1"/>
</dbReference>
<dbReference type="GO" id="GO:0000272">
    <property type="term" value="P:polysaccharide catabolic process"/>
    <property type="evidence" value="ECO:0007669"/>
    <property type="project" value="UniProtKB-KW"/>
</dbReference>
<dbReference type="EMBL" id="MU155187">
    <property type="protein sequence ID" value="KAF9480880.1"/>
    <property type="molecule type" value="Genomic_DNA"/>
</dbReference>
<dbReference type="Pfam" id="PF01670">
    <property type="entry name" value="Glyco_hydro_12"/>
    <property type="match status" value="1"/>
</dbReference>
<dbReference type="Proteomes" id="UP000807469">
    <property type="component" value="Unassembled WGS sequence"/>
</dbReference>
<evidence type="ECO:0000313" key="5">
    <source>
        <dbReference type="Proteomes" id="UP000807469"/>
    </source>
</evidence>
<feature type="chain" id="PRO_5040412611" evidence="3">
    <location>
        <begin position="22"/>
        <end position="258"/>
    </location>
</feature>
<dbReference type="AlphaFoldDB" id="A0A9P6D282"/>
<gene>
    <name evidence="4" type="ORF">BDN70DRAFT_832091</name>
</gene>
<dbReference type="GO" id="GO:0008810">
    <property type="term" value="F:cellulase activity"/>
    <property type="evidence" value="ECO:0007669"/>
    <property type="project" value="InterPro"/>
</dbReference>
<proteinExistence type="inferred from homology"/>
<evidence type="ECO:0000256" key="1">
    <source>
        <dbReference type="ARBA" id="ARBA00005519"/>
    </source>
</evidence>
<accession>A0A9P6D282</accession>
<evidence type="ECO:0000313" key="4">
    <source>
        <dbReference type="EMBL" id="KAF9480880.1"/>
    </source>
</evidence>
<keyword evidence="3" id="KW-0732">Signal</keyword>
<comment type="similarity">
    <text evidence="1 2">Belongs to the glycosyl hydrolase 12 (cellulase H) family.</text>
</comment>
<comment type="caution">
    <text evidence="4">The sequence shown here is derived from an EMBL/GenBank/DDBJ whole genome shotgun (WGS) entry which is preliminary data.</text>
</comment>
<dbReference type="SUPFAM" id="SSF49899">
    <property type="entry name" value="Concanavalin A-like lectins/glucanases"/>
    <property type="match status" value="1"/>
</dbReference>
<sequence length="258" mass="27366">MFALRILLALAAVASSAWVLATPIKDVNLEKRGAVLTAQYATETEANGRFILGNNLWGLSADPSGSQSSQATAANGNSVSWRTTYAWSGAPTQVKSYANLDLRSGIGKTLASIQSIPTSWQWSYSSASSNLVADVSYDLWLSKTAGTTGATSASTYEIMIWLSARGGATPAGSQVGTVNINGLNWKLFKGVVGSWNIFSFVAPSEMTNFNEDLKPFFNYLVSSQGVPSNQFLVQAQSGTEPFVGSATLTTQSYSLAIN</sequence>
<dbReference type="Gene3D" id="2.60.120.180">
    <property type="match status" value="1"/>
</dbReference>
<dbReference type="InterPro" id="IPR013320">
    <property type="entry name" value="ConA-like_dom_sf"/>
</dbReference>
<keyword evidence="5" id="KW-1185">Reference proteome</keyword>
<dbReference type="InterPro" id="IPR002594">
    <property type="entry name" value="GH12"/>
</dbReference>